<proteinExistence type="predicted"/>
<dbReference type="InterPro" id="IPR041426">
    <property type="entry name" value="Mos1_HTH"/>
</dbReference>
<evidence type="ECO:0000313" key="3">
    <source>
        <dbReference type="Proteomes" id="UP001148838"/>
    </source>
</evidence>
<comment type="caution">
    <text evidence="2">The sequence shown here is derived from an EMBL/GenBank/DDBJ whole genome shotgun (WGS) entry which is preliminary data.</text>
</comment>
<dbReference type="Pfam" id="PF17906">
    <property type="entry name" value="HTH_48"/>
    <property type="match status" value="1"/>
</dbReference>
<accession>A0ABQ8TG61</accession>
<organism evidence="2 3">
    <name type="scientific">Periplaneta americana</name>
    <name type="common">American cockroach</name>
    <name type="synonym">Blatta americana</name>
    <dbReference type="NCBI Taxonomy" id="6978"/>
    <lineage>
        <taxon>Eukaryota</taxon>
        <taxon>Metazoa</taxon>
        <taxon>Ecdysozoa</taxon>
        <taxon>Arthropoda</taxon>
        <taxon>Hexapoda</taxon>
        <taxon>Insecta</taxon>
        <taxon>Pterygota</taxon>
        <taxon>Neoptera</taxon>
        <taxon>Polyneoptera</taxon>
        <taxon>Dictyoptera</taxon>
        <taxon>Blattodea</taxon>
        <taxon>Blattoidea</taxon>
        <taxon>Blattidae</taxon>
        <taxon>Blattinae</taxon>
        <taxon>Periplaneta</taxon>
    </lineage>
</organism>
<dbReference type="Proteomes" id="UP001148838">
    <property type="component" value="Unassembled WGS sequence"/>
</dbReference>
<dbReference type="InterPro" id="IPR036397">
    <property type="entry name" value="RNaseH_sf"/>
</dbReference>
<dbReference type="PANTHER" id="PTHR46060:SF1">
    <property type="entry name" value="MARINER MOS1 TRANSPOSASE-LIKE PROTEIN"/>
    <property type="match status" value="1"/>
</dbReference>
<evidence type="ECO:0000313" key="2">
    <source>
        <dbReference type="EMBL" id="KAJ4444737.1"/>
    </source>
</evidence>
<reference evidence="2 3" key="1">
    <citation type="journal article" date="2022" name="Allergy">
        <title>Genome assembly and annotation of Periplaneta americana reveal a comprehensive cockroach allergen profile.</title>
        <authorList>
            <person name="Wang L."/>
            <person name="Xiong Q."/>
            <person name="Saelim N."/>
            <person name="Wang L."/>
            <person name="Nong W."/>
            <person name="Wan A.T."/>
            <person name="Shi M."/>
            <person name="Liu X."/>
            <person name="Cao Q."/>
            <person name="Hui J.H.L."/>
            <person name="Sookrung N."/>
            <person name="Leung T.F."/>
            <person name="Tungtrongchitr A."/>
            <person name="Tsui S.K.W."/>
        </authorList>
    </citation>
    <scope>NUCLEOTIDE SEQUENCE [LARGE SCALE GENOMIC DNA]</scope>
    <source>
        <strain evidence="2">PWHHKU_190912</strain>
    </source>
</reference>
<protein>
    <recommendedName>
        <fullName evidence="1">Mos1 transposase HTH domain-containing protein</fullName>
    </recommendedName>
</protein>
<dbReference type="InterPro" id="IPR052709">
    <property type="entry name" value="Transposase-MT_Hybrid"/>
</dbReference>
<keyword evidence="3" id="KW-1185">Reference proteome</keyword>
<evidence type="ECO:0000259" key="1">
    <source>
        <dbReference type="Pfam" id="PF17906"/>
    </source>
</evidence>
<feature type="domain" description="Mos1 transposase HTH" evidence="1">
    <location>
        <begin position="18"/>
        <end position="47"/>
    </location>
</feature>
<dbReference type="Gene3D" id="3.30.420.10">
    <property type="entry name" value="Ribonuclease H-like superfamily/Ribonuclease H"/>
    <property type="match status" value="1"/>
</dbReference>
<dbReference type="EMBL" id="JAJSOF020000011">
    <property type="protein sequence ID" value="KAJ4444737.1"/>
    <property type="molecule type" value="Genomic_DNA"/>
</dbReference>
<gene>
    <name evidence="2" type="ORF">ANN_06534</name>
</gene>
<dbReference type="PANTHER" id="PTHR46060">
    <property type="entry name" value="MARINER MOS1 TRANSPOSASE-LIKE PROTEIN"/>
    <property type="match status" value="1"/>
</dbReference>
<sequence length="155" mass="18087">MFTKQEQQSLLKIQCTYGHTARQCHEDLVEAYGEMVLPYRTVARWIRALNEGHEAWQTWLGSVALVSVTNNALVHVAHLVADLYRHWGWEVLFHPPYSPDLSPCDYDLIPKMKELLCDIRFRTVPKILQAVGHSIRNINRTRAATRILQFPHNWQ</sequence>
<name>A0ABQ8TG61_PERAM</name>